<evidence type="ECO:0000256" key="5">
    <source>
        <dbReference type="ARBA" id="ARBA00022496"/>
    </source>
</evidence>
<dbReference type="InterPro" id="IPR030389">
    <property type="entry name" value="G_FEOB_dom"/>
</dbReference>
<dbReference type="AlphaFoldDB" id="A0A011R8N4"/>
<keyword evidence="10" id="KW-0408">Iron</keyword>
<feature type="transmembrane region" description="Helical" evidence="15">
    <location>
        <begin position="369"/>
        <end position="395"/>
    </location>
</feature>
<dbReference type="PATRIC" id="fig|1454004.3.peg.2705"/>
<keyword evidence="11" id="KW-0406">Ion transport</keyword>
<evidence type="ECO:0000256" key="11">
    <source>
        <dbReference type="ARBA" id="ARBA00023065"/>
    </source>
</evidence>
<dbReference type="Proteomes" id="UP000022141">
    <property type="component" value="Unassembled WGS sequence"/>
</dbReference>
<gene>
    <name evidence="17" type="primary">feoB_1</name>
    <name evidence="17" type="ORF">AW11_02618</name>
</gene>
<sequence length="633" mass="67562">MSSTGEAALSLVLLGNPNCGKTALFNLLTGSRQKVANYPGVTVDRKEGQLTTPAGRQFRLLDLPGAYSLNAASIDEEITRDVVLGALAGEQRPDMIVCVSDATNLKLNLRLVLEVKRLGLPMMLALNMTDLARKRGITIDVAALQRELDMPVVNTVAVRRGGASDLLAELESAVPAKPPGHAGARPPAAAWLAPDAADVTATQREVRRILAACVREPAIDTRFDERIDRVVLHPVWGLLILAATLFLMFQAVFSWARLPMEMITAGVGAFGEFLGTHMPESLLRSLLVDGIVAGVGGVLVFLPQILILFLFILALEDSGYLPRAAFLLDRLMGTVGLSGRSFIPLLSSFACAIPGIMAARTISNWRDRLATIMIAPLMTCSARLPVYALIIGAFIPQTMVGVFNLQGLVLFALYVAGVVSAMAVAAVLKMTVSKGLQHPLLLELPSYRLPHGRNLLLGLLERAKIFLLRVGNIILALTVLLWFLSTFPGAPEGASGPAIQYSYAGMLGQALEVIFAPIGFNWQISIALVPGMAAREVAVGALGTVYALSATGDDVAGQLGPLLAASWSLPTAFSLLAWFVFAPQCLATLAAVKRETNSWRYPLLMAGYLFTLAYLASFVTYRVALVLTGGGHA</sequence>
<evidence type="ECO:0000313" key="17">
    <source>
        <dbReference type="EMBL" id="EXI87489.1"/>
    </source>
</evidence>
<evidence type="ECO:0000256" key="1">
    <source>
        <dbReference type="ARBA" id="ARBA00004429"/>
    </source>
</evidence>
<evidence type="ECO:0000256" key="13">
    <source>
        <dbReference type="ARBA" id="ARBA00023136"/>
    </source>
</evidence>
<dbReference type="Pfam" id="PF07670">
    <property type="entry name" value="Gate"/>
    <property type="match status" value="2"/>
</dbReference>
<dbReference type="InterPro" id="IPR050860">
    <property type="entry name" value="FeoB_GTPase"/>
</dbReference>
<dbReference type="InterPro" id="IPR006073">
    <property type="entry name" value="GTP-bd"/>
</dbReference>
<dbReference type="GO" id="GO:0015093">
    <property type="term" value="F:ferrous iron transmembrane transporter activity"/>
    <property type="evidence" value="ECO:0007669"/>
    <property type="project" value="InterPro"/>
</dbReference>
<evidence type="ECO:0000256" key="7">
    <source>
        <dbReference type="ARBA" id="ARBA00022692"/>
    </source>
</evidence>
<organism evidence="17 18">
    <name type="scientific">Accumulibacter regalis</name>
    <dbReference type="NCBI Taxonomy" id="522306"/>
    <lineage>
        <taxon>Bacteria</taxon>
        <taxon>Pseudomonadati</taxon>
        <taxon>Pseudomonadota</taxon>
        <taxon>Betaproteobacteria</taxon>
        <taxon>Candidatus Accumulibacter</taxon>
    </lineage>
</organism>
<dbReference type="PRINTS" id="PR00326">
    <property type="entry name" value="GTP1OBG"/>
</dbReference>
<dbReference type="eggNOG" id="COG0370">
    <property type="taxonomic scope" value="Bacteria"/>
</dbReference>
<evidence type="ECO:0000256" key="6">
    <source>
        <dbReference type="ARBA" id="ARBA00022519"/>
    </source>
</evidence>
<proteinExistence type="predicted"/>
<dbReference type="Gene3D" id="3.40.50.300">
    <property type="entry name" value="P-loop containing nucleotide triphosphate hydrolases"/>
    <property type="match status" value="1"/>
</dbReference>
<keyword evidence="6" id="KW-0997">Cell inner membrane</keyword>
<evidence type="ECO:0000256" key="12">
    <source>
        <dbReference type="ARBA" id="ARBA00023134"/>
    </source>
</evidence>
<keyword evidence="7 15" id="KW-0812">Transmembrane</keyword>
<reference evidence="17" key="1">
    <citation type="submission" date="2014-02" db="EMBL/GenBank/DDBJ databases">
        <title>Expanding our view of genomic diversity in Candidatus Accumulibacter clades.</title>
        <authorList>
            <person name="Skennerton C.T."/>
            <person name="Barr J.J."/>
            <person name="Slater F.R."/>
            <person name="Bond P.L."/>
            <person name="Tyson G.W."/>
        </authorList>
    </citation>
    <scope>NUCLEOTIDE SEQUENCE [LARGE SCALE GENOMIC DNA]</scope>
</reference>
<keyword evidence="3" id="KW-0813">Transport</keyword>
<dbReference type="STRING" id="1454004.AW11_02618"/>
<comment type="subcellular location">
    <subcellularLocation>
        <location evidence="1">Cell inner membrane</location>
        <topology evidence="1">Multi-pass membrane protein</topology>
    </subcellularLocation>
</comment>
<accession>A0A011R8N4</accession>
<keyword evidence="8" id="KW-0547">Nucleotide-binding</keyword>
<evidence type="ECO:0000256" key="9">
    <source>
        <dbReference type="ARBA" id="ARBA00022989"/>
    </source>
</evidence>
<evidence type="ECO:0000256" key="14">
    <source>
        <dbReference type="ARBA" id="ARBA00031200"/>
    </source>
</evidence>
<dbReference type="InterPro" id="IPR027417">
    <property type="entry name" value="P-loop_NTPase"/>
</dbReference>
<dbReference type="PANTHER" id="PTHR43185:SF1">
    <property type="entry name" value="FE(2+) TRANSPORTER FEOB"/>
    <property type="match status" value="1"/>
</dbReference>
<dbReference type="InterPro" id="IPR011640">
    <property type="entry name" value="Fe2_transport_prot_B_C"/>
</dbReference>
<name>A0A011R8N4_ACCRE</name>
<feature type="transmembrane region" description="Helical" evidence="15">
    <location>
        <begin position="407"/>
        <end position="428"/>
    </location>
</feature>
<dbReference type="PANTHER" id="PTHR43185">
    <property type="entry name" value="FERROUS IRON TRANSPORT PROTEIN B"/>
    <property type="match status" value="1"/>
</dbReference>
<feature type="transmembrane region" description="Helical" evidence="15">
    <location>
        <begin position="499"/>
        <end position="520"/>
    </location>
</feature>
<evidence type="ECO:0000256" key="8">
    <source>
        <dbReference type="ARBA" id="ARBA00022741"/>
    </source>
</evidence>
<dbReference type="PROSITE" id="PS51711">
    <property type="entry name" value="G_FEOB"/>
    <property type="match status" value="1"/>
</dbReference>
<keyword evidence="4" id="KW-1003">Cell membrane</keyword>
<dbReference type="EMBL" id="JEMY01000034">
    <property type="protein sequence ID" value="EXI87489.1"/>
    <property type="molecule type" value="Genomic_DNA"/>
</dbReference>
<comment type="caution">
    <text evidence="17">The sequence shown here is derived from an EMBL/GenBank/DDBJ whole genome shotgun (WGS) entry which is preliminary data.</text>
</comment>
<keyword evidence="9 15" id="KW-1133">Transmembrane helix</keyword>
<feature type="transmembrane region" description="Helical" evidence="15">
    <location>
        <begin position="235"/>
        <end position="256"/>
    </location>
</feature>
<dbReference type="FunFam" id="3.40.50.300:FF:000426">
    <property type="entry name" value="Ferrous iron transport protein B"/>
    <property type="match status" value="1"/>
</dbReference>
<protein>
    <recommendedName>
        <fullName evidence="2">Fe(2+) transporter FeoB</fullName>
    </recommendedName>
    <alternativeName>
        <fullName evidence="14">Ferrous iron transport protein B</fullName>
    </alternativeName>
</protein>
<keyword evidence="13 15" id="KW-0472">Membrane</keyword>
<keyword evidence="18" id="KW-1185">Reference proteome</keyword>
<evidence type="ECO:0000256" key="15">
    <source>
        <dbReference type="SAM" id="Phobius"/>
    </source>
</evidence>
<evidence type="ECO:0000256" key="4">
    <source>
        <dbReference type="ARBA" id="ARBA00022475"/>
    </source>
</evidence>
<keyword evidence="12" id="KW-0342">GTP-binding</keyword>
<dbReference type="CDD" id="cd01879">
    <property type="entry name" value="FeoB"/>
    <property type="match status" value="1"/>
</dbReference>
<evidence type="ECO:0000256" key="3">
    <source>
        <dbReference type="ARBA" id="ARBA00022448"/>
    </source>
</evidence>
<dbReference type="GO" id="GO:0005525">
    <property type="term" value="F:GTP binding"/>
    <property type="evidence" value="ECO:0007669"/>
    <property type="project" value="UniProtKB-KW"/>
</dbReference>
<dbReference type="Pfam" id="PF02421">
    <property type="entry name" value="FeoB_N"/>
    <property type="match status" value="1"/>
</dbReference>
<evidence type="ECO:0000313" key="18">
    <source>
        <dbReference type="Proteomes" id="UP000022141"/>
    </source>
</evidence>
<dbReference type="Pfam" id="PF07664">
    <property type="entry name" value="FeoB_C"/>
    <property type="match status" value="1"/>
</dbReference>
<feature type="transmembrane region" description="Helical" evidence="15">
    <location>
        <begin position="604"/>
        <end position="624"/>
    </location>
</feature>
<feature type="transmembrane region" description="Helical" evidence="15">
    <location>
        <begin position="532"/>
        <end position="552"/>
    </location>
</feature>
<dbReference type="GO" id="GO:0005886">
    <property type="term" value="C:plasma membrane"/>
    <property type="evidence" value="ECO:0007669"/>
    <property type="project" value="UniProtKB-SubCell"/>
</dbReference>
<keyword evidence="5" id="KW-0410">Iron transport</keyword>
<evidence type="ECO:0000256" key="2">
    <source>
        <dbReference type="ARBA" id="ARBA00022371"/>
    </source>
</evidence>
<feature type="domain" description="FeoB-type G" evidence="16">
    <location>
        <begin position="8"/>
        <end position="176"/>
    </location>
</feature>
<feature type="transmembrane region" description="Helical" evidence="15">
    <location>
        <begin position="286"/>
        <end position="315"/>
    </location>
</feature>
<evidence type="ECO:0000256" key="10">
    <source>
        <dbReference type="ARBA" id="ARBA00023004"/>
    </source>
</evidence>
<dbReference type="SUPFAM" id="SSF52540">
    <property type="entry name" value="P-loop containing nucleoside triphosphate hydrolases"/>
    <property type="match status" value="1"/>
</dbReference>
<evidence type="ECO:0000259" key="16">
    <source>
        <dbReference type="PROSITE" id="PS51711"/>
    </source>
</evidence>
<feature type="transmembrane region" description="Helical" evidence="15">
    <location>
        <begin position="466"/>
        <end position="487"/>
    </location>
</feature>
<dbReference type="InterPro" id="IPR011642">
    <property type="entry name" value="Gate_dom"/>
</dbReference>